<name>A0A6J4MJY7_9BACT</name>
<evidence type="ECO:0000259" key="3">
    <source>
        <dbReference type="Pfam" id="PF13505"/>
    </source>
</evidence>
<dbReference type="InterPro" id="IPR027385">
    <property type="entry name" value="Beta-barrel_OMP"/>
</dbReference>
<evidence type="ECO:0000256" key="2">
    <source>
        <dbReference type="SAM" id="SignalP"/>
    </source>
</evidence>
<reference evidence="4" key="1">
    <citation type="submission" date="2020-02" db="EMBL/GenBank/DDBJ databases">
        <authorList>
            <person name="Meier V. D."/>
        </authorList>
    </citation>
    <scope>NUCLEOTIDE SEQUENCE</scope>
    <source>
        <strain evidence="4">AVDCRST_MAG11</strain>
    </source>
</reference>
<feature type="chain" id="PRO_5026665563" description="Outer membrane protein beta-barrel domain-containing protein" evidence="2">
    <location>
        <begin position="27"/>
        <end position="182"/>
    </location>
</feature>
<gene>
    <name evidence="4" type="ORF">AVDCRST_MAG11-4061</name>
</gene>
<evidence type="ECO:0000313" key="4">
    <source>
        <dbReference type="EMBL" id="CAA9360018.1"/>
    </source>
</evidence>
<dbReference type="Gene3D" id="2.40.160.20">
    <property type="match status" value="1"/>
</dbReference>
<protein>
    <recommendedName>
        <fullName evidence="3">Outer membrane protein beta-barrel domain-containing protein</fullName>
    </recommendedName>
</protein>
<dbReference type="AlphaFoldDB" id="A0A6J4MJY7"/>
<feature type="domain" description="Outer membrane protein beta-barrel" evidence="3">
    <location>
        <begin position="12"/>
        <end position="176"/>
    </location>
</feature>
<organism evidence="4">
    <name type="scientific">uncultured Gemmatimonadaceae bacterium</name>
    <dbReference type="NCBI Taxonomy" id="246130"/>
    <lineage>
        <taxon>Bacteria</taxon>
        <taxon>Pseudomonadati</taxon>
        <taxon>Gemmatimonadota</taxon>
        <taxon>Gemmatimonadia</taxon>
        <taxon>Gemmatimonadales</taxon>
        <taxon>Gemmatimonadaceae</taxon>
        <taxon>environmental samples</taxon>
    </lineage>
</organism>
<feature type="signal peptide" evidence="2">
    <location>
        <begin position="1"/>
        <end position="26"/>
    </location>
</feature>
<dbReference type="SUPFAM" id="SSF56925">
    <property type="entry name" value="OMPA-like"/>
    <property type="match status" value="1"/>
</dbReference>
<dbReference type="Pfam" id="PF13505">
    <property type="entry name" value="OMP_b-brl"/>
    <property type="match status" value="1"/>
</dbReference>
<evidence type="ECO:0000256" key="1">
    <source>
        <dbReference type="ARBA" id="ARBA00022729"/>
    </source>
</evidence>
<sequence length="182" mass="18929">MTIRHTLRLAAAAVALTVGAATAAHAQSPLKLGIAGGVALPVADLADLNEAGYNGTVTLAFNAPLIPVGLRVDGMFNRLNAKDDALVAAPALDVSSVNANVTYTLLPLPVARLYLIGGAGYYSTKFRDTALETQGKLGYNGGAGVRFGTGGAQLFVEARYHRVNLENDAKLDFVPVTIGFLF</sequence>
<accession>A0A6J4MJY7</accession>
<dbReference type="InterPro" id="IPR011250">
    <property type="entry name" value="OMP/PagP_B-barrel"/>
</dbReference>
<proteinExistence type="predicted"/>
<dbReference type="EMBL" id="CADCTU010000865">
    <property type="protein sequence ID" value="CAA9360018.1"/>
    <property type="molecule type" value="Genomic_DNA"/>
</dbReference>
<keyword evidence="1 2" id="KW-0732">Signal</keyword>